<dbReference type="InterPro" id="IPR008265">
    <property type="entry name" value="Lipase_GDSL_AS"/>
</dbReference>
<protein>
    <submittedName>
        <fullName evidence="3">Uncharacterized protein</fullName>
    </submittedName>
</protein>
<accession>A0A9W8H5P0</accession>
<feature type="signal peptide" evidence="2">
    <location>
        <begin position="1"/>
        <end position="18"/>
    </location>
</feature>
<dbReference type="InterPro" id="IPR051058">
    <property type="entry name" value="GDSL_Est/Lipase"/>
</dbReference>
<evidence type="ECO:0000256" key="1">
    <source>
        <dbReference type="ARBA" id="ARBA00022801"/>
    </source>
</evidence>
<dbReference type="OrthoDB" id="1600564at2759"/>
<dbReference type="PANTHER" id="PTHR45648:SF22">
    <property type="entry name" value="GDSL LIPASE_ACYLHYDROLASE FAMILY PROTEIN (AFU_ORTHOLOGUE AFUA_4G14700)"/>
    <property type="match status" value="1"/>
</dbReference>
<organism evidence="3 4">
    <name type="scientific">Coemansia interrupta</name>
    <dbReference type="NCBI Taxonomy" id="1126814"/>
    <lineage>
        <taxon>Eukaryota</taxon>
        <taxon>Fungi</taxon>
        <taxon>Fungi incertae sedis</taxon>
        <taxon>Zoopagomycota</taxon>
        <taxon>Kickxellomycotina</taxon>
        <taxon>Kickxellomycetes</taxon>
        <taxon>Kickxellales</taxon>
        <taxon>Kickxellaceae</taxon>
        <taxon>Coemansia</taxon>
    </lineage>
</organism>
<dbReference type="CDD" id="cd01846">
    <property type="entry name" value="fatty_acyltransferase_like"/>
    <property type="match status" value="1"/>
</dbReference>
<dbReference type="GO" id="GO:0016298">
    <property type="term" value="F:lipase activity"/>
    <property type="evidence" value="ECO:0007669"/>
    <property type="project" value="InterPro"/>
</dbReference>
<feature type="chain" id="PRO_5040768261" evidence="2">
    <location>
        <begin position="19"/>
        <end position="342"/>
    </location>
</feature>
<dbReference type="GO" id="GO:0006629">
    <property type="term" value="P:lipid metabolic process"/>
    <property type="evidence" value="ECO:0007669"/>
    <property type="project" value="InterPro"/>
</dbReference>
<evidence type="ECO:0000313" key="4">
    <source>
        <dbReference type="Proteomes" id="UP001140172"/>
    </source>
</evidence>
<comment type="caution">
    <text evidence="3">The sequence shown here is derived from an EMBL/GenBank/DDBJ whole genome shotgun (WGS) entry which is preliminary data.</text>
</comment>
<reference evidence="3" key="1">
    <citation type="submission" date="2022-07" db="EMBL/GenBank/DDBJ databases">
        <title>Phylogenomic reconstructions and comparative analyses of Kickxellomycotina fungi.</title>
        <authorList>
            <person name="Reynolds N.K."/>
            <person name="Stajich J.E."/>
            <person name="Barry K."/>
            <person name="Grigoriev I.V."/>
            <person name="Crous P."/>
            <person name="Smith M.E."/>
        </authorList>
    </citation>
    <scope>NUCLEOTIDE SEQUENCE</scope>
    <source>
        <strain evidence="3">BCRC 34489</strain>
    </source>
</reference>
<dbReference type="SUPFAM" id="SSF52266">
    <property type="entry name" value="SGNH hydrolase"/>
    <property type="match status" value="1"/>
</dbReference>
<dbReference type="AlphaFoldDB" id="A0A9W8H5P0"/>
<evidence type="ECO:0000313" key="3">
    <source>
        <dbReference type="EMBL" id="KAJ2777299.1"/>
    </source>
</evidence>
<name>A0A9W8H5P0_9FUNG</name>
<evidence type="ECO:0000256" key="2">
    <source>
        <dbReference type="SAM" id="SignalP"/>
    </source>
</evidence>
<gene>
    <name evidence="3" type="ORF">GGI15_004553</name>
</gene>
<keyword evidence="2" id="KW-0732">Signal</keyword>
<dbReference type="Pfam" id="PF00657">
    <property type="entry name" value="Lipase_GDSL"/>
    <property type="match status" value="1"/>
</dbReference>
<dbReference type="PANTHER" id="PTHR45648">
    <property type="entry name" value="GDSL LIPASE/ACYLHYDROLASE FAMILY PROTEIN (AFU_ORTHOLOGUE AFUA_4G14700)"/>
    <property type="match status" value="1"/>
</dbReference>
<sequence>MKLLVTLALSLISTLATATSQSSLYVFGDSISDTGRLSALTLHAVPPPPYWQGRFSSGPVWAEYLALLGNLQLRNYAVGAAVTSTSELKLFGFLPLNIPSTHDQITSSRASPSASDIAVLEIGGNDIMTALPDVVKGRTSTAQFAETLANTVVAQAKMLAALGFRTILVANAPPMYLVPLMKMQRRAATAGAISTAYNTKLAAKILAWQQPAGVHVGLLDLNQFVQTAMSPGVAGAMGLRDTENACVGGNLLGLFTDADHVEALVRFLVDVRGAVLCSTPAAQFFWDPIHPGERVHRLFGYYASNVLVALAANQSYAPSQDNLLSLVSQHNLASIVAKPAAV</sequence>
<keyword evidence="4" id="KW-1185">Reference proteome</keyword>
<dbReference type="EMBL" id="JANBUM010000427">
    <property type="protein sequence ID" value="KAJ2777299.1"/>
    <property type="molecule type" value="Genomic_DNA"/>
</dbReference>
<dbReference type="InterPro" id="IPR001087">
    <property type="entry name" value="GDSL"/>
</dbReference>
<dbReference type="Proteomes" id="UP001140172">
    <property type="component" value="Unassembled WGS sequence"/>
</dbReference>
<dbReference type="PROSITE" id="PS01098">
    <property type="entry name" value="LIPASE_GDSL_SER"/>
    <property type="match status" value="1"/>
</dbReference>
<dbReference type="InterPro" id="IPR036514">
    <property type="entry name" value="SGNH_hydro_sf"/>
</dbReference>
<keyword evidence="1" id="KW-0378">Hydrolase</keyword>
<proteinExistence type="predicted"/>
<dbReference type="Gene3D" id="3.40.50.1110">
    <property type="entry name" value="SGNH hydrolase"/>
    <property type="match status" value="1"/>
</dbReference>